<keyword evidence="1" id="KW-0808">Transferase</keyword>
<dbReference type="GO" id="GO:0016740">
    <property type="term" value="F:transferase activity"/>
    <property type="evidence" value="ECO:0007669"/>
    <property type="project" value="UniProtKB-KW"/>
</dbReference>
<sequence>MDDPSSLINLTANKEINLEEKKYKEPIIRKFCPQDREAVRKICADTGFLGKPIDPIFEDRELFADFLTRYYTDMEPESAFVCEIDGEVVGYIIGCCKPKVKFWYDLWVSPYLLFKVMFRYFFKPYKPSTKKYIHWLLFFGRKQTPPAPKNCPHFHINLLPKAKSPTTTRKLIDSFLSYLLSRGYSQVYGQIVVFGERRKPALFHRFGFQVLNSIEVTKYKEYYHSKVFLYTVIKDLKKTPLLYSK</sequence>
<dbReference type="OrthoDB" id="187089at2"/>
<evidence type="ECO:0000313" key="1">
    <source>
        <dbReference type="EMBL" id="TFE71163.1"/>
    </source>
</evidence>
<gene>
    <name evidence="1" type="ORF">A7Q10_05260</name>
</gene>
<dbReference type="InterPro" id="IPR016181">
    <property type="entry name" value="Acyl_CoA_acyltransferase"/>
</dbReference>
<keyword evidence="2" id="KW-1185">Reference proteome</keyword>
<name>A0A4Y8PGP0_9BACT</name>
<dbReference type="SUPFAM" id="SSF55729">
    <property type="entry name" value="Acyl-CoA N-acyltransferases (Nat)"/>
    <property type="match status" value="1"/>
</dbReference>
<evidence type="ECO:0000313" key="2">
    <source>
        <dbReference type="Proteomes" id="UP000297713"/>
    </source>
</evidence>
<comment type="caution">
    <text evidence="1">The sequence shown here is derived from an EMBL/GenBank/DDBJ whole genome shotgun (WGS) entry which is preliminary data.</text>
</comment>
<accession>A0A4Y8PGP0</accession>
<protein>
    <submittedName>
        <fullName evidence="1">GNAT family acetyltransferase</fullName>
    </submittedName>
</protein>
<proteinExistence type="predicted"/>
<reference evidence="1 2" key="1">
    <citation type="submission" date="2016-05" db="EMBL/GenBank/DDBJ databases">
        <title>Diversity and Homogeneity among Thermoacidophilic Verrucomicrobia Methanotrophs Linked with Geographical Origin.</title>
        <authorList>
            <person name="Erikstad H.-A."/>
            <person name="Smestad N.B."/>
            <person name="Ceballos R.M."/>
            <person name="Birkeland N.-K."/>
        </authorList>
    </citation>
    <scope>NUCLEOTIDE SEQUENCE [LARGE SCALE GENOMIC DNA]</scope>
    <source>
        <strain evidence="1 2">Phi</strain>
    </source>
</reference>
<dbReference type="Gene3D" id="3.40.630.30">
    <property type="match status" value="1"/>
</dbReference>
<dbReference type="Proteomes" id="UP000297713">
    <property type="component" value="Unassembled WGS sequence"/>
</dbReference>
<organism evidence="1 2">
    <name type="scientific">Methylacidiphilum caldifontis</name>
    <dbReference type="NCBI Taxonomy" id="2795386"/>
    <lineage>
        <taxon>Bacteria</taxon>
        <taxon>Pseudomonadati</taxon>
        <taxon>Verrucomicrobiota</taxon>
        <taxon>Methylacidiphilae</taxon>
        <taxon>Methylacidiphilales</taxon>
        <taxon>Methylacidiphilaceae</taxon>
        <taxon>Methylacidiphilum (ex Ratnadevi et al. 2023)</taxon>
    </lineage>
</organism>
<dbReference type="AlphaFoldDB" id="A0A4Y8PGP0"/>
<dbReference type="EMBL" id="LXQC01000090">
    <property type="protein sequence ID" value="TFE71163.1"/>
    <property type="molecule type" value="Genomic_DNA"/>
</dbReference>